<comment type="caution">
    <text evidence="2">The sequence shown here is derived from an EMBL/GenBank/DDBJ whole genome shotgun (WGS) entry which is preliminary data.</text>
</comment>
<reference evidence="2 3" key="1">
    <citation type="journal article" date="2019" name="Int. J. Syst. Evol. Microbiol.">
        <title>The Global Catalogue of Microorganisms (GCM) 10K type strain sequencing project: providing services to taxonomists for standard genome sequencing and annotation.</title>
        <authorList>
            <consortium name="The Broad Institute Genomics Platform"/>
            <consortium name="The Broad Institute Genome Sequencing Center for Infectious Disease"/>
            <person name="Wu L."/>
            <person name="Ma J."/>
        </authorList>
    </citation>
    <scope>NUCLEOTIDE SEQUENCE [LARGE SCALE GENOMIC DNA]</scope>
    <source>
        <strain evidence="2 3">CGMCC 1.12125</strain>
    </source>
</reference>
<dbReference type="EMBL" id="JBHUDJ010000001">
    <property type="protein sequence ID" value="MFD1586023.1"/>
    <property type="molecule type" value="Genomic_DNA"/>
</dbReference>
<organism evidence="2 3">
    <name type="scientific">Halorientalis brevis</name>
    <dbReference type="NCBI Taxonomy" id="1126241"/>
    <lineage>
        <taxon>Archaea</taxon>
        <taxon>Methanobacteriati</taxon>
        <taxon>Methanobacteriota</taxon>
        <taxon>Stenosarchaea group</taxon>
        <taxon>Halobacteria</taxon>
        <taxon>Halobacteriales</taxon>
        <taxon>Haloarculaceae</taxon>
        <taxon>Halorientalis</taxon>
    </lineage>
</organism>
<sequence>MQSVAINVAANTNEPGVRGPLFSDGSFEYVPIPESKPTSDAVPTYADLDLETSLPDGYRDAPVHLDPEFAEYPRCERYTYGDEHGIKASPLSKLSAGDYLLFYATLATGADRPDWAPPEWGAFLIGQFRLARDAITGEEYRELAAAERAPYANNAHVKRSEFDARVLVTGDPDGSGLYDTAIPLSTRTAGSDANQLVTELSSDSGKGPWWRRPMKFDAEATEHLHSIRATHSFDACFAD</sequence>
<proteinExistence type="predicted"/>
<dbReference type="RefSeq" id="WP_247376670.1">
    <property type="nucleotide sequence ID" value="NZ_JALLGV010000003.1"/>
</dbReference>
<dbReference type="Pfam" id="PF18754">
    <property type="entry name" value="Nmad3"/>
    <property type="match status" value="1"/>
</dbReference>
<accession>A0ABD6C888</accession>
<dbReference type="InterPro" id="IPR041135">
    <property type="entry name" value="Nmad3"/>
</dbReference>
<feature type="domain" description="Nucleotide modification associated" evidence="1">
    <location>
        <begin position="3"/>
        <end position="224"/>
    </location>
</feature>
<evidence type="ECO:0000313" key="3">
    <source>
        <dbReference type="Proteomes" id="UP001597119"/>
    </source>
</evidence>
<gene>
    <name evidence="2" type="ORF">ACFR9U_03445</name>
</gene>
<name>A0ABD6C888_9EURY</name>
<keyword evidence="3" id="KW-1185">Reference proteome</keyword>
<protein>
    <recommendedName>
        <fullName evidence="1">Nucleotide modification associated domain-containing protein</fullName>
    </recommendedName>
</protein>
<dbReference type="AlphaFoldDB" id="A0ABD6C888"/>
<evidence type="ECO:0000259" key="1">
    <source>
        <dbReference type="Pfam" id="PF18754"/>
    </source>
</evidence>
<evidence type="ECO:0000313" key="2">
    <source>
        <dbReference type="EMBL" id="MFD1586023.1"/>
    </source>
</evidence>
<dbReference type="Proteomes" id="UP001597119">
    <property type="component" value="Unassembled WGS sequence"/>
</dbReference>